<accession>A0A5N6XS84</accession>
<dbReference type="OrthoDB" id="74764at2759"/>
<proteinExistence type="predicted"/>
<dbReference type="InterPro" id="IPR018535">
    <property type="entry name" value="DUF1996"/>
</dbReference>
<protein>
    <recommendedName>
        <fullName evidence="1">DUF1996 domain-containing protein</fullName>
    </recommendedName>
</protein>
<name>A0A5N6XS84_9EURO</name>
<dbReference type="PANTHER" id="PTHR43662">
    <property type="match status" value="1"/>
</dbReference>
<dbReference type="EMBL" id="ML737203">
    <property type="protein sequence ID" value="KAE8336034.1"/>
    <property type="molecule type" value="Genomic_DNA"/>
</dbReference>
<dbReference type="Proteomes" id="UP000325558">
    <property type="component" value="Unassembled WGS sequence"/>
</dbReference>
<dbReference type="AlphaFoldDB" id="A0A5N6XS84"/>
<dbReference type="PANTHER" id="PTHR43662:SF3">
    <property type="entry name" value="DOMAIN PROTEIN, PUTATIVE (AFU_ORTHOLOGUE AFUA_6G11970)-RELATED"/>
    <property type="match status" value="1"/>
</dbReference>
<reference evidence="2" key="1">
    <citation type="submission" date="2019-04" db="EMBL/GenBank/DDBJ databases">
        <title>Friends and foes A comparative genomics study of 23 Aspergillus species from section Flavi.</title>
        <authorList>
            <consortium name="DOE Joint Genome Institute"/>
            <person name="Kjaerbolling I."/>
            <person name="Vesth T."/>
            <person name="Frisvad J.C."/>
            <person name="Nybo J.L."/>
            <person name="Theobald S."/>
            <person name="Kildgaard S."/>
            <person name="Isbrandt T."/>
            <person name="Kuo A."/>
            <person name="Sato A."/>
            <person name="Lyhne E.K."/>
            <person name="Kogle M.E."/>
            <person name="Wiebenga A."/>
            <person name="Kun R.S."/>
            <person name="Lubbers R.J."/>
            <person name="Makela M.R."/>
            <person name="Barry K."/>
            <person name="Chovatia M."/>
            <person name="Clum A."/>
            <person name="Daum C."/>
            <person name="Haridas S."/>
            <person name="He G."/>
            <person name="LaButti K."/>
            <person name="Lipzen A."/>
            <person name="Mondo S."/>
            <person name="Riley R."/>
            <person name="Salamov A."/>
            <person name="Simmons B.A."/>
            <person name="Magnuson J.K."/>
            <person name="Henrissat B."/>
            <person name="Mortensen U.H."/>
            <person name="Larsen T.O."/>
            <person name="Devries R.P."/>
            <person name="Grigoriev I.V."/>
            <person name="Machida M."/>
            <person name="Baker S.E."/>
            <person name="Andersen M.R."/>
        </authorList>
    </citation>
    <scope>NUCLEOTIDE SEQUENCE</scope>
    <source>
        <strain evidence="2">CBS 117612</strain>
    </source>
</reference>
<dbReference type="Pfam" id="PF09362">
    <property type="entry name" value="DUF1996"/>
    <property type="match status" value="1"/>
</dbReference>
<evidence type="ECO:0000259" key="1">
    <source>
        <dbReference type="Pfam" id="PF09362"/>
    </source>
</evidence>
<organism evidence="2">
    <name type="scientific">Aspergillus arachidicola</name>
    <dbReference type="NCBI Taxonomy" id="656916"/>
    <lineage>
        <taxon>Eukaryota</taxon>
        <taxon>Fungi</taxon>
        <taxon>Dikarya</taxon>
        <taxon>Ascomycota</taxon>
        <taxon>Pezizomycotina</taxon>
        <taxon>Eurotiomycetes</taxon>
        <taxon>Eurotiomycetidae</taxon>
        <taxon>Eurotiales</taxon>
        <taxon>Aspergillaceae</taxon>
        <taxon>Aspergillus</taxon>
        <taxon>Aspergillus subgen. Circumdati</taxon>
    </lineage>
</organism>
<gene>
    <name evidence="2" type="ORF">BDV24DRAFT_142625</name>
</gene>
<sequence length="71" mass="7992">MSPGKPSSHTHVVVGGTAFQRLMTTETARNANDTTCEVAIDRSNYWIPQLYHQTRDGFETIEFENSVCCKL</sequence>
<feature type="domain" description="DUF1996" evidence="1">
    <location>
        <begin position="2"/>
        <end position="62"/>
    </location>
</feature>
<evidence type="ECO:0000313" key="2">
    <source>
        <dbReference type="EMBL" id="KAE8336034.1"/>
    </source>
</evidence>